<sequence>MIKTIFELAKQNFSNNYGNNLSKRKHSPTPCILVHDLITSNNCVNVCVSDLAKCCSTTCVDVCSQQGVVGACNSVCSSTCAASLNTICQNICAKVSVGIGFTAIHNCVFRILGDVWDNFHEHFLQLRVGKLFVVYEIHANQFLFYYHFIRADTILCCENLNYYDDGPPKISNDW</sequence>
<dbReference type="Proteomes" id="UP000887565">
    <property type="component" value="Unplaced"/>
</dbReference>
<dbReference type="WBParaSite" id="nRc.2.0.1.t30965-RA">
    <property type="protein sequence ID" value="nRc.2.0.1.t30965-RA"/>
    <property type="gene ID" value="nRc.2.0.1.g30965"/>
</dbReference>
<reference evidence="2" key="1">
    <citation type="submission" date="2022-11" db="UniProtKB">
        <authorList>
            <consortium name="WormBaseParasite"/>
        </authorList>
    </citation>
    <scope>IDENTIFICATION</scope>
</reference>
<organism evidence="1 2">
    <name type="scientific">Romanomermis culicivorax</name>
    <name type="common">Nematode worm</name>
    <dbReference type="NCBI Taxonomy" id="13658"/>
    <lineage>
        <taxon>Eukaryota</taxon>
        <taxon>Metazoa</taxon>
        <taxon>Ecdysozoa</taxon>
        <taxon>Nematoda</taxon>
        <taxon>Enoplea</taxon>
        <taxon>Dorylaimia</taxon>
        <taxon>Mermithida</taxon>
        <taxon>Mermithoidea</taxon>
        <taxon>Mermithidae</taxon>
        <taxon>Romanomermis</taxon>
    </lineage>
</organism>
<dbReference type="AlphaFoldDB" id="A0A915JX13"/>
<evidence type="ECO:0000313" key="2">
    <source>
        <dbReference type="WBParaSite" id="nRc.2.0.1.t30965-RA"/>
    </source>
</evidence>
<accession>A0A915JX13</accession>
<protein>
    <submittedName>
        <fullName evidence="2">Uncharacterized protein</fullName>
    </submittedName>
</protein>
<keyword evidence="1" id="KW-1185">Reference proteome</keyword>
<name>A0A915JX13_ROMCU</name>
<evidence type="ECO:0000313" key="1">
    <source>
        <dbReference type="Proteomes" id="UP000887565"/>
    </source>
</evidence>
<proteinExistence type="predicted"/>